<sequence length="375" mass="43094">MENIEIIITSPESENSKVRLAQPASFKSSNDDFSATVRQCKENIIKNNLTASLATKKRNYIHKTTHAATFTKDKKSSNAIETEITKRESLLRSIKNKDITLVNEYSDDIFEYLYQHELNNLPTHNYSLAPDSQYYMRPAMRAILVDWLVEVHNRFEYTTETLLLAINLFDRFLSQNKVTMSKLQLLAITSLFVAAKFEEVNLPKVVNYSYLTDGAATEEDIITAEKFMIQSLRFNISSPSPVSFMKRISNSDDLTDPSNMDSISQFLIEYTTCSSKFIDLKPSLASSMSMYIARKINLQHSVWDDQIKKLSGNIDAMNDKQFQNLCKELIMEIVTPSTKLTALTNKFQTSTYNEAYKKIENWCQHQISKDFAKLF</sequence>
<evidence type="ECO:0000313" key="7">
    <source>
        <dbReference type="EMBL" id="CCE63038.1"/>
    </source>
</evidence>
<evidence type="ECO:0000256" key="4">
    <source>
        <dbReference type="RuleBase" id="RU000383"/>
    </source>
</evidence>
<proteinExistence type="inferred from homology"/>
<dbReference type="SUPFAM" id="SSF47954">
    <property type="entry name" value="Cyclin-like"/>
    <property type="match status" value="2"/>
</dbReference>
<protein>
    <recommendedName>
        <fullName evidence="9">Cyclin N-terminal domain-containing protein</fullName>
    </recommendedName>
</protein>
<evidence type="ECO:0000256" key="1">
    <source>
        <dbReference type="ARBA" id="ARBA00022618"/>
    </source>
</evidence>
<feature type="domain" description="Cyclin C-terminal" evidence="6">
    <location>
        <begin position="239"/>
        <end position="361"/>
    </location>
</feature>
<dbReference type="Gene3D" id="1.10.472.10">
    <property type="entry name" value="Cyclin-like"/>
    <property type="match status" value="2"/>
</dbReference>
<dbReference type="GO" id="GO:0016538">
    <property type="term" value="F:cyclin-dependent protein serine/threonine kinase regulator activity"/>
    <property type="evidence" value="ECO:0007669"/>
    <property type="project" value="EnsemblFungi"/>
</dbReference>
<dbReference type="KEGG" id="tpf:TPHA_0D04050"/>
<dbReference type="Pfam" id="PF02984">
    <property type="entry name" value="Cyclin_C"/>
    <property type="match status" value="1"/>
</dbReference>
<dbReference type="InterPro" id="IPR006671">
    <property type="entry name" value="Cyclin_N"/>
</dbReference>
<organism evidence="7 8">
    <name type="scientific">Tetrapisispora phaffii (strain ATCC 24235 / CBS 4417 / NBRC 1672 / NRRL Y-8282 / UCD 70-5)</name>
    <name type="common">Yeast</name>
    <name type="synonym">Fabospora phaffii</name>
    <dbReference type="NCBI Taxonomy" id="1071381"/>
    <lineage>
        <taxon>Eukaryota</taxon>
        <taxon>Fungi</taxon>
        <taxon>Dikarya</taxon>
        <taxon>Ascomycota</taxon>
        <taxon>Saccharomycotina</taxon>
        <taxon>Saccharomycetes</taxon>
        <taxon>Saccharomycetales</taxon>
        <taxon>Saccharomycetaceae</taxon>
        <taxon>Tetrapisispora</taxon>
    </lineage>
</organism>
<dbReference type="GO" id="GO:0051301">
    <property type="term" value="P:cell division"/>
    <property type="evidence" value="ECO:0007669"/>
    <property type="project" value="UniProtKB-KW"/>
</dbReference>
<keyword evidence="8" id="KW-1185">Reference proteome</keyword>
<dbReference type="SMART" id="SM00385">
    <property type="entry name" value="CYCLIN"/>
    <property type="match status" value="2"/>
</dbReference>
<keyword evidence="3" id="KW-0131">Cell cycle</keyword>
<dbReference type="InterPro" id="IPR039361">
    <property type="entry name" value="Cyclin"/>
</dbReference>
<feature type="domain" description="Cyclin-like" evidence="5">
    <location>
        <begin position="146"/>
        <end position="230"/>
    </location>
</feature>
<evidence type="ECO:0000256" key="3">
    <source>
        <dbReference type="ARBA" id="ARBA00023306"/>
    </source>
</evidence>
<reference evidence="7 8" key="1">
    <citation type="journal article" date="2011" name="Proc. Natl. Acad. Sci. U.S.A.">
        <title>Evolutionary erosion of yeast sex chromosomes by mating-type switching accidents.</title>
        <authorList>
            <person name="Gordon J.L."/>
            <person name="Armisen D."/>
            <person name="Proux-Wera E."/>
            <person name="Oheigeartaigh S.S."/>
            <person name="Byrne K.P."/>
            <person name="Wolfe K.H."/>
        </authorList>
    </citation>
    <scope>NUCLEOTIDE SEQUENCE [LARGE SCALE GENOMIC DNA]</scope>
    <source>
        <strain evidence="8">ATCC 24235 / CBS 4417 / NBRC 1672 / NRRL Y-8282 / UCD 70-5</strain>
    </source>
</reference>
<dbReference type="InterPro" id="IPR046965">
    <property type="entry name" value="Cyclin_A/B-like"/>
</dbReference>
<dbReference type="AlphaFoldDB" id="G8BT67"/>
<dbReference type="GO" id="GO:0005634">
    <property type="term" value="C:nucleus"/>
    <property type="evidence" value="ECO:0007669"/>
    <property type="project" value="GOC"/>
</dbReference>
<dbReference type="OrthoDB" id="5590282at2759"/>
<dbReference type="RefSeq" id="XP_003685472.1">
    <property type="nucleotide sequence ID" value="XM_003685424.1"/>
</dbReference>
<dbReference type="OMA" id="KNAEMFM"/>
<dbReference type="eggNOG" id="KOG0653">
    <property type="taxonomic scope" value="Eukaryota"/>
</dbReference>
<evidence type="ECO:0000259" key="5">
    <source>
        <dbReference type="SMART" id="SM00385"/>
    </source>
</evidence>
<dbReference type="Proteomes" id="UP000005666">
    <property type="component" value="Chromosome 4"/>
</dbReference>
<dbReference type="GO" id="GO:0045740">
    <property type="term" value="P:positive regulation of DNA replication"/>
    <property type="evidence" value="ECO:0007669"/>
    <property type="project" value="EnsemblFungi"/>
</dbReference>
<gene>
    <name evidence="7" type="primary">TPHA0D04050</name>
    <name evidence="7" type="ordered locus">TPHA_0D04050</name>
</gene>
<dbReference type="GO" id="GO:0006279">
    <property type="term" value="P:premeiotic DNA replication"/>
    <property type="evidence" value="ECO:0007669"/>
    <property type="project" value="EnsemblFungi"/>
</dbReference>
<dbReference type="GO" id="GO:0000307">
    <property type="term" value="C:cyclin-dependent protein kinase holoenzyme complex"/>
    <property type="evidence" value="ECO:0007669"/>
    <property type="project" value="EnsemblFungi"/>
</dbReference>
<evidence type="ECO:0008006" key="9">
    <source>
        <dbReference type="Google" id="ProtNLM"/>
    </source>
</evidence>
<evidence type="ECO:0000256" key="2">
    <source>
        <dbReference type="ARBA" id="ARBA00023127"/>
    </source>
</evidence>
<dbReference type="GO" id="GO:0032880">
    <property type="term" value="P:regulation of protein localization"/>
    <property type="evidence" value="ECO:0007669"/>
    <property type="project" value="EnsemblFungi"/>
</dbReference>
<dbReference type="SMART" id="SM01332">
    <property type="entry name" value="Cyclin_C"/>
    <property type="match status" value="1"/>
</dbReference>
<dbReference type="InterPro" id="IPR013763">
    <property type="entry name" value="Cyclin-like_dom"/>
</dbReference>
<dbReference type="FunFam" id="1.10.472.10:FF:000001">
    <property type="entry name" value="G2/mitotic-specific cyclin"/>
    <property type="match status" value="1"/>
</dbReference>
<dbReference type="GeneID" id="11534620"/>
<comment type="similarity">
    <text evidence="4">Belongs to the cyclin family.</text>
</comment>
<accession>G8BT67</accession>
<dbReference type="InterPro" id="IPR036915">
    <property type="entry name" value="Cyclin-like_sf"/>
</dbReference>
<dbReference type="Pfam" id="PF00134">
    <property type="entry name" value="Cyclin_N"/>
    <property type="match status" value="1"/>
</dbReference>
<dbReference type="GO" id="GO:0006355">
    <property type="term" value="P:regulation of DNA-templated transcription"/>
    <property type="evidence" value="ECO:0007669"/>
    <property type="project" value="EnsemblFungi"/>
</dbReference>
<evidence type="ECO:0000313" key="8">
    <source>
        <dbReference type="Proteomes" id="UP000005666"/>
    </source>
</evidence>
<dbReference type="EMBL" id="HE612859">
    <property type="protein sequence ID" value="CCE63038.1"/>
    <property type="molecule type" value="Genomic_DNA"/>
</dbReference>
<dbReference type="InterPro" id="IPR004367">
    <property type="entry name" value="Cyclin_C-dom"/>
</dbReference>
<feature type="domain" description="Cyclin-like" evidence="5">
    <location>
        <begin position="243"/>
        <end position="331"/>
    </location>
</feature>
<dbReference type="STRING" id="1071381.G8BT67"/>
<dbReference type="PANTHER" id="PTHR10177">
    <property type="entry name" value="CYCLINS"/>
    <property type="match status" value="1"/>
</dbReference>
<name>G8BT67_TETPH</name>
<keyword evidence="1" id="KW-0132">Cell division</keyword>
<keyword evidence="2 4" id="KW-0195">Cyclin</keyword>
<evidence type="ECO:0000259" key="6">
    <source>
        <dbReference type="SMART" id="SM01332"/>
    </source>
</evidence>
<dbReference type="PIRSF" id="PIRSF001771">
    <property type="entry name" value="Cyclin_A_B_D_E"/>
    <property type="match status" value="1"/>
</dbReference>
<dbReference type="HOGENOM" id="CLU_020695_12_4_1"/>
<dbReference type="GO" id="GO:0000082">
    <property type="term" value="P:G1/S transition of mitotic cell cycle"/>
    <property type="evidence" value="ECO:0007669"/>
    <property type="project" value="EnsemblFungi"/>
</dbReference>